<proteinExistence type="predicted"/>
<organism evidence="1 2">
    <name type="scientific">Dreissena polymorpha</name>
    <name type="common">Zebra mussel</name>
    <name type="synonym">Mytilus polymorpha</name>
    <dbReference type="NCBI Taxonomy" id="45954"/>
    <lineage>
        <taxon>Eukaryota</taxon>
        <taxon>Metazoa</taxon>
        <taxon>Spiralia</taxon>
        <taxon>Lophotrochozoa</taxon>
        <taxon>Mollusca</taxon>
        <taxon>Bivalvia</taxon>
        <taxon>Autobranchia</taxon>
        <taxon>Heteroconchia</taxon>
        <taxon>Euheterodonta</taxon>
        <taxon>Imparidentia</taxon>
        <taxon>Neoheterodontei</taxon>
        <taxon>Myida</taxon>
        <taxon>Dreissenoidea</taxon>
        <taxon>Dreissenidae</taxon>
        <taxon>Dreissena</taxon>
    </lineage>
</organism>
<reference evidence="1" key="1">
    <citation type="journal article" date="2019" name="bioRxiv">
        <title>The Genome of the Zebra Mussel, Dreissena polymorpha: A Resource for Invasive Species Research.</title>
        <authorList>
            <person name="McCartney M.A."/>
            <person name="Auch B."/>
            <person name="Kono T."/>
            <person name="Mallez S."/>
            <person name="Zhang Y."/>
            <person name="Obille A."/>
            <person name="Becker A."/>
            <person name="Abrahante J.E."/>
            <person name="Garbe J."/>
            <person name="Badalamenti J.P."/>
            <person name="Herman A."/>
            <person name="Mangelson H."/>
            <person name="Liachko I."/>
            <person name="Sullivan S."/>
            <person name="Sone E.D."/>
            <person name="Koren S."/>
            <person name="Silverstein K.A.T."/>
            <person name="Beckman K.B."/>
            <person name="Gohl D.M."/>
        </authorList>
    </citation>
    <scope>NUCLEOTIDE SEQUENCE</scope>
    <source>
        <strain evidence="1">Duluth1</strain>
        <tissue evidence="1">Whole animal</tissue>
    </source>
</reference>
<evidence type="ECO:0000313" key="1">
    <source>
        <dbReference type="EMBL" id="KAH3869424.1"/>
    </source>
</evidence>
<comment type="caution">
    <text evidence="1">The sequence shown here is derived from an EMBL/GenBank/DDBJ whole genome shotgun (WGS) entry which is preliminary data.</text>
</comment>
<dbReference type="EMBL" id="JAIWYP010000002">
    <property type="protein sequence ID" value="KAH3869424.1"/>
    <property type="molecule type" value="Genomic_DNA"/>
</dbReference>
<evidence type="ECO:0000313" key="2">
    <source>
        <dbReference type="Proteomes" id="UP000828390"/>
    </source>
</evidence>
<protein>
    <submittedName>
        <fullName evidence="1">Uncharacterized protein</fullName>
    </submittedName>
</protein>
<reference evidence="1" key="2">
    <citation type="submission" date="2020-11" db="EMBL/GenBank/DDBJ databases">
        <authorList>
            <person name="McCartney M.A."/>
            <person name="Auch B."/>
            <person name="Kono T."/>
            <person name="Mallez S."/>
            <person name="Becker A."/>
            <person name="Gohl D.M."/>
            <person name="Silverstein K.A.T."/>
            <person name="Koren S."/>
            <person name="Bechman K.B."/>
            <person name="Herman A."/>
            <person name="Abrahante J.E."/>
            <person name="Garbe J."/>
        </authorList>
    </citation>
    <scope>NUCLEOTIDE SEQUENCE</scope>
    <source>
        <strain evidence="1">Duluth1</strain>
        <tissue evidence="1">Whole animal</tissue>
    </source>
</reference>
<sequence length="61" mass="7017">MWVVAQEEKGVVQECWVKTCKVYWPSGPNAANAHKSKQKPGPDWTSFDLFKTKFRLGNFTN</sequence>
<gene>
    <name evidence="1" type="ORF">DPMN_032589</name>
</gene>
<accession>A0A9D4M501</accession>
<dbReference type="Proteomes" id="UP000828390">
    <property type="component" value="Unassembled WGS sequence"/>
</dbReference>
<dbReference type="AlphaFoldDB" id="A0A9D4M501"/>
<name>A0A9D4M501_DREPO</name>
<keyword evidence="2" id="KW-1185">Reference proteome</keyword>